<dbReference type="EC" id="1.8.5.1" evidence="7"/>
<evidence type="ECO:0000256" key="6">
    <source>
        <dbReference type="ARBA" id="ARBA00049544"/>
    </source>
</evidence>
<dbReference type="EC" id="2.5.1.18" evidence="7"/>
<feature type="domain" description="GST C-terminal" evidence="9">
    <location>
        <begin position="88"/>
        <end position="217"/>
    </location>
</feature>
<dbReference type="OMA" id="WARRCGQ"/>
<dbReference type="Pfam" id="PF00043">
    <property type="entry name" value="GST_C"/>
    <property type="match status" value="1"/>
</dbReference>
<dbReference type="Gene3D" id="3.40.30.10">
    <property type="entry name" value="Glutaredoxin"/>
    <property type="match status" value="1"/>
</dbReference>
<dbReference type="Gene3D" id="1.20.1050.10">
    <property type="match status" value="1"/>
</dbReference>
<dbReference type="InterPro" id="IPR036282">
    <property type="entry name" value="Glutathione-S-Trfase_C_sf"/>
</dbReference>
<dbReference type="EnsemblMetazoa" id="XM_021057594.2">
    <property type="protein sequence ID" value="XP_020913253.1"/>
    <property type="gene ID" value="LOC110250933"/>
</dbReference>
<comment type="catalytic activity">
    <reaction evidence="6 7">
        <text>L-dehydroascorbate + 2 glutathione = glutathione disulfide + L-ascorbate</text>
        <dbReference type="Rhea" id="RHEA:24424"/>
        <dbReference type="ChEBI" id="CHEBI:38290"/>
        <dbReference type="ChEBI" id="CHEBI:57925"/>
        <dbReference type="ChEBI" id="CHEBI:58297"/>
        <dbReference type="ChEBI" id="CHEBI:58539"/>
        <dbReference type="EC" id="1.8.5.1"/>
    </reaction>
</comment>
<dbReference type="PRINTS" id="PR01625">
    <property type="entry name" value="GSTRNSFRASEO"/>
</dbReference>
<organism evidence="10 11">
    <name type="scientific">Exaiptasia diaphana</name>
    <name type="common">Tropical sea anemone</name>
    <name type="synonym">Aiptasia pulchella</name>
    <dbReference type="NCBI Taxonomy" id="2652724"/>
    <lineage>
        <taxon>Eukaryota</taxon>
        <taxon>Metazoa</taxon>
        <taxon>Cnidaria</taxon>
        <taxon>Anthozoa</taxon>
        <taxon>Hexacorallia</taxon>
        <taxon>Actiniaria</taxon>
        <taxon>Aiptasiidae</taxon>
        <taxon>Exaiptasia</taxon>
    </lineage>
</organism>
<keyword evidence="3 7" id="KW-0560">Oxidoreductase</keyword>
<evidence type="ECO:0000313" key="11">
    <source>
        <dbReference type="Proteomes" id="UP000887567"/>
    </source>
</evidence>
<dbReference type="SFLD" id="SFLDS00019">
    <property type="entry name" value="Glutathione_Transferase_(cytos"/>
    <property type="match status" value="1"/>
</dbReference>
<dbReference type="InterPro" id="IPR045073">
    <property type="entry name" value="Omega/Tau-like"/>
</dbReference>
<dbReference type="PANTHER" id="PTHR43968">
    <property type="match status" value="1"/>
</dbReference>
<dbReference type="GO" id="GO:0045174">
    <property type="term" value="F:glutathione dehydrogenase (ascorbate) activity"/>
    <property type="evidence" value="ECO:0007669"/>
    <property type="project" value="UniProtKB-UniRule"/>
</dbReference>
<dbReference type="InterPro" id="IPR040079">
    <property type="entry name" value="Glutathione_S-Trfase"/>
</dbReference>
<dbReference type="SFLD" id="SFLDG01152">
    <property type="entry name" value="Main.3:_Omega-_and_Tau-like"/>
    <property type="match status" value="1"/>
</dbReference>
<dbReference type="InterPro" id="IPR045074">
    <property type="entry name" value="GST_C_Tau"/>
</dbReference>
<evidence type="ECO:0000256" key="3">
    <source>
        <dbReference type="ARBA" id="ARBA00023002"/>
    </source>
</evidence>
<dbReference type="SUPFAM" id="SSF52833">
    <property type="entry name" value="Thioredoxin-like"/>
    <property type="match status" value="1"/>
</dbReference>
<evidence type="ECO:0000313" key="10">
    <source>
        <dbReference type="EnsemblMetazoa" id="XP_020913253.1"/>
    </source>
</evidence>
<comment type="function">
    <text evidence="7">Exhibits glutathione-dependent thiol transferase activity. Has high dehydroascorbate reductase activity and may contribute to the recycling of ascorbic acid. Participates in the biotransformation of inorganic arsenic and reduces monomethylarsonic acid (MMA).</text>
</comment>
<keyword evidence="11" id="KW-1185">Reference proteome</keyword>
<sequence length="228" mass="26319">MGDSKPKAYIAWFCPFAQRAWISLLAKRVDFEYIEQNPYNKTPEWMAISRNGLVPVIIHNGNTVYESDVCIEYIDGAFNSDVSLMPKDPYQRAYARIWGAFLGNKVIPHIFGMTMKPTKEEREQAKEKCLEGLKEFTAAMSPDHEYFQQDTLSYVDIMLAPFREYFPAMKEAAGFEIPQTPEFERFHKWLAAVTKHPAVAATGPDPKKFKEFAEKYVQARREGKKPQM</sequence>
<feature type="domain" description="GST N-terminal" evidence="8">
    <location>
        <begin position="4"/>
        <end position="82"/>
    </location>
</feature>
<dbReference type="Proteomes" id="UP000887567">
    <property type="component" value="Unplaced"/>
</dbReference>
<dbReference type="PROSITE" id="PS50405">
    <property type="entry name" value="GST_CTER"/>
    <property type="match status" value="1"/>
</dbReference>
<proteinExistence type="inferred from homology"/>
<dbReference type="SFLD" id="SFLDG00358">
    <property type="entry name" value="Main_(cytGST)"/>
    <property type="match status" value="1"/>
</dbReference>
<keyword evidence="2 7" id="KW-0808">Transferase</keyword>
<evidence type="ECO:0000256" key="4">
    <source>
        <dbReference type="ARBA" id="ARBA00047960"/>
    </source>
</evidence>
<comment type="catalytic activity">
    <reaction evidence="4 7">
        <text>RX + glutathione = an S-substituted glutathione + a halide anion + H(+)</text>
        <dbReference type="Rhea" id="RHEA:16437"/>
        <dbReference type="ChEBI" id="CHEBI:15378"/>
        <dbReference type="ChEBI" id="CHEBI:16042"/>
        <dbReference type="ChEBI" id="CHEBI:17792"/>
        <dbReference type="ChEBI" id="CHEBI:57925"/>
        <dbReference type="ChEBI" id="CHEBI:90779"/>
        <dbReference type="EC" id="2.5.1.18"/>
    </reaction>
</comment>
<dbReference type="RefSeq" id="XP_020913253.1">
    <property type="nucleotide sequence ID" value="XM_021057594.2"/>
</dbReference>
<evidence type="ECO:0000256" key="2">
    <source>
        <dbReference type="ARBA" id="ARBA00022679"/>
    </source>
</evidence>
<dbReference type="EC" id="1.20.4.2" evidence="7"/>
<dbReference type="GO" id="GO:0005737">
    <property type="term" value="C:cytoplasm"/>
    <property type="evidence" value="ECO:0007669"/>
    <property type="project" value="InterPro"/>
</dbReference>
<dbReference type="CDD" id="cd03185">
    <property type="entry name" value="GST_C_Tau"/>
    <property type="match status" value="1"/>
</dbReference>
<dbReference type="GO" id="GO:0050610">
    <property type="term" value="F:methylarsonate reductase activity"/>
    <property type="evidence" value="ECO:0007669"/>
    <property type="project" value="UniProtKB-UniRule"/>
</dbReference>
<evidence type="ECO:0000259" key="9">
    <source>
        <dbReference type="PROSITE" id="PS50405"/>
    </source>
</evidence>
<evidence type="ECO:0000256" key="1">
    <source>
        <dbReference type="ARBA" id="ARBA00011067"/>
    </source>
</evidence>
<comment type="catalytic activity">
    <reaction evidence="5 7">
        <text>methylarsonate + 2 glutathione + H(+) = methylarsonous acid + glutathione disulfide + H2O</text>
        <dbReference type="Rhea" id="RHEA:15969"/>
        <dbReference type="ChEBI" id="CHEBI:15377"/>
        <dbReference type="ChEBI" id="CHEBI:15378"/>
        <dbReference type="ChEBI" id="CHEBI:17826"/>
        <dbReference type="ChEBI" id="CHEBI:33409"/>
        <dbReference type="ChEBI" id="CHEBI:57925"/>
        <dbReference type="ChEBI" id="CHEBI:58297"/>
        <dbReference type="EC" id="1.20.4.2"/>
    </reaction>
</comment>
<dbReference type="KEGG" id="epa:110250933"/>
<dbReference type="PANTHER" id="PTHR43968:SF6">
    <property type="entry name" value="GLUTATHIONE S-TRANSFERASE OMEGA"/>
    <property type="match status" value="1"/>
</dbReference>
<dbReference type="OrthoDB" id="4951845at2759"/>
<name>A0A913Y1N5_EXADI</name>
<dbReference type="InterPro" id="IPR050983">
    <property type="entry name" value="GST_Omega/HSP26"/>
</dbReference>
<dbReference type="GeneID" id="110250933"/>
<accession>A0A913Y1N5</accession>
<evidence type="ECO:0000256" key="5">
    <source>
        <dbReference type="ARBA" id="ARBA00048353"/>
    </source>
</evidence>
<dbReference type="InterPro" id="IPR010987">
    <property type="entry name" value="Glutathione-S-Trfase_C-like"/>
</dbReference>
<protein>
    <recommendedName>
        <fullName evidence="7">Glutathione S-transferase omega</fullName>
        <shortName evidence="7">GSTO</shortName>
        <ecNumber evidence="7">1.20.4.2</ecNumber>
        <ecNumber evidence="7">1.8.5.1</ecNumber>
        <ecNumber evidence="7">2.5.1.18</ecNumber>
    </recommendedName>
    <alternativeName>
        <fullName evidence="7">Glutathione-dependent dehydroascorbate reductase</fullName>
    </alternativeName>
    <alternativeName>
        <fullName evidence="7">Monomethylarsonic acid reductase</fullName>
    </alternativeName>
</protein>
<reference evidence="10" key="1">
    <citation type="submission" date="2022-11" db="UniProtKB">
        <authorList>
            <consortium name="EnsemblMetazoa"/>
        </authorList>
    </citation>
    <scope>IDENTIFICATION</scope>
</reference>
<comment type="similarity">
    <text evidence="1 7">Belongs to the GST superfamily. Omega family.</text>
</comment>
<dbReference type="InterPro" id="IPR005442">
    <property type="entry name" value="GST_omega"/>
</dbReference>
<dbReference type="InterPro" id="IPR036249">
    <property type="entry name" value="Thioredoxin-like_sf"/>
</dbReference>
<dbReference type="GO" id="GO:0006749">
    <property type="term" value="P:glutathione metabolic process"/>
    <property type="evidence" value="ECO:0007669"/>
    <property type="project" value="UniProtKB-UniRule"/>
</dbReference>
<dbReference type="SUPFAM" id="SSF47616">
    <property type="entry name" value="GST C-terminal domain-like"/>
    <property type="match status" value="1"/>
</dbReference>
<dbReference type="AlphaFoldDB" id="A0A913Y1N5"/>
<dbReference type="InterPro" id="IPR004045">
    <property type="entry name" value="Glutathione_S-Trfase_N"/>
</dbReference>
<evidence type="ECO:0000259" key="8">
    <source>
        <dbReference type="PROSITE" id="PS50404"/>
    </source>
</evidence>
<evidence type="ECO:0000256" key="7">
    <source>
        <dbReference type="RuleBase" id="RU368071"/>
    </source>
</evidence>
<dbReference type="Pfam" id="PF13409">
    <property type="entry name" value="GST_N_2"/>
    <property type="match status" value="1"/>
</dbReference>
<dbReference type="PROSITE" id="PS50404">
    <property type="entry name" value="GST_NTER"/>
    <property type="match status" value="1"/>
</dbReference>
<dbReference type="InterPro" id="IPR004046">
    <property type="entry name" value="GST_C"/>
</dbReference>
<dbReference type="GO" id="GO:0004364">
    <property type="term" value="F:glutathione transferase activity"/>
    <property type="evidence" value="ECO:0007669"/>
    <property type="project" value="UniProtKB-UniRule"/>
</dbReference>